<evidence type="ECO:0000256" key="2">
    <source>
        <dbReference type="ARBA" id="ARBA00012729"/>
    </source>
</evidence>
<dbReference type="GO" id="GO:0005576">
    <property type="term" value="C:extracellular region"/>
    <property type="evidence" value="ECO:0007669"/>
    <property type="project" value="TreeGrafter"/>
</dbReference>
<dbReference type="EMBL" id="MTKT01003433">
    <property type="protein sequence ID" value="OWM74841.1"/>
    <property type="molecule type" value="Genomic_DNA"/>
</dbReference>
<keyword evidence="5" id="KW-0119">Carbohydrate metabolism</keyword>
<dbReference type="PANTHER" id="PTHR45708">
    <property type="entry name" value="ENDOCHITINASE"/>
    <property type="match status" value="1"/>
</dbReference>
<dbReference type="SUPFAM" id="SSF51445">
    <property type="entry name" value="(Trans)glycosidases"/>
    <property type="match status" value="1"/>
</dbReference>
<protein>
    <recommendedName>
        <fullName evidence="2">chitinase</fullName>
        <ecNumber evidence="2">3.2.1.14</ecNumber>
    </recommendedName>
</protein>
<evidence type="ECO:0000256" key="1">
    <source>
        <dbReference type="ARBA" id="ARBA00000822"/>
    </source>
</evidence>
<reference evidence="11" key="1">
    <citation type="journal article" date="2017" name="Plant J.">
        <title>The pomegranate (Punica granatum L.) genome and the genomics of punicalagin biosynthesis.</title>
        <authorList>
            <person name="Qin G."/>
            <person name="Xu C."/>
            <person name="Ming R."/>
            <person name="Tang H."/>
            <person name="Guyot R."/>
            <person name="Kramer E.M."/>
            <person name="Hu Y."/>
            <person name="Yi X."/>
            <person name="Qi Y."/>
            <person name="Xu X."/>
            <person name="Gao Z."/>
            <person name="Pan H."/>
            <person name="Jian J."/>
            <person name="Tian Y."/>
            <person name="Yue Z."/>
            <person name="Xu Y."/>
        </authorList>
    </citation>
    <scope>NUCLEOTIDE SEQUENCE [LARGE SCALE GENOMIC DNA]</scope>
    <source>
        <strain evidence="11">cv. Dabenzi</strain>
    </source>
</reference>
<evidence type="ECO:0000256" key="6">
    <source>
        <dbReference type="ARBA" id="ARBA00023295"/>
    </source>
</evidence>
<keyword evidence="3" id="KW-0378">Hydrolase</keyword>
<dbReference type="PANTHER" id="PTHR45708:SF21">
    <property type="entry name" value="ACIDIC ENDOCHITINASE"/>
    <property type="match status" value="1"/>
</dbReference>
<dbReference type="AlphaFoldDB" id="A0A218WRJ1"/>
<sequence>MATNTPLFLPLVMVALFLQTAYGGDLGVYWGQDSDEGTLSEACATRKYASINIAFLNQFGHGRKPEFNLTAGHCGPSSSGCQAAIRECQSKGVKVFLSNGATDGNYSLASKDDAKNMADYLWNSYLGGKSSSRPLREAVLDGIDFTLEAGAPTDFYSDLAGFLSGYSTQGNKVLLGVSPCYQNALLGARDKGAAFIKARKILLRLPVKMQPKTGTSRPNELMNLILPPIKRSSKYRGVVLWSKYFDDKNGCSNAINAAV</sequence>
<dbReference type="InterPro" id="IPR001223">
    <property type="entry name" value="Glyco_hydro18_cat"/>
</dbReference>
<name>A0A218WRJ1_PUNGR</name>
<dbReference type="PROSITE" id="PS51910">
    <property type="entry name" value="GH18_2"/>
    <property type="match status" value="1"/>
</dbReference>
<dbReference type="GO" id="GO:0006032">
    <property type="term" value="P:chitin catabolic process"/>
    <property type="evidence" value="ECO:0007669"/>
    <property type="project" value="UniProtKB-KW"/>
</dbReference>
<keyword evidence="4" id="KW-0146">Chitin degradation</keyword>
<keyword evidence="7" id="KW-0624">Polysaccharide degradation</keyword>
<organism evidence="10 11">
    <name type="scientific">Punica granatum</name>
    <name type="common">Pomegranate</name>
    <dbReference type="NCBI Taxonomy" id="22663"/>
    <lineage>
        <taxon>Eukaryota</taxon>
        <taxon>Viridiplantae</taxon>
        <taxon>Streptophyta</taxon>
        <taxon>Embryophyta</taxon>
        <taxon>Tracheophyta</taxon>
        <taxon>Spermatophyta</taxon>
        <taxon>Magnoliopsida</taxon>
        <taxon>eudicotyledons</taxon>
        <taxon>Gunneridae</taxon>
        <taxon>Pentapetalae</taxon>
        <taxon>rosids</taxon>
        <taxon>malvids</taxon>
        <taxon>Myrtales</taxon>
        <taxon>Lythraceae</taxon>
        <taxon>Punica</taxon>
    </lineage>
</organism>
<feature type="domain" description="GH18" evidence="9">
    <location>
        <begin position="24"/>
        <end position="259"/>
    </location>
</feature>
<feature type="signal peptide" evidence="8">
    <location>
        <begin position="1"/>
        <end position="23"/>
    </location>
</feature>
<evidence type="ECO:0000256" key="8">
    <source>
        <dbReference type="SAM" id="SignalP"/>
    </source>
</evidence>
<keyword evidence="8" id="KW-0732">Signal</keyword>
<dbReference type="Gene3D" id="3.20.20.80">
    <property type="entry name" value="Glycosidases"/>
    <property type="match status" value="2"/>
</dbReference>
<dbReference type="InterPro" id="IPR050542">
    <property type="entry name" value="Glycosyl_Hydrlase18_Chitinase"/>
</dbReference>
<dbReference type="GO" id="GO:0000272">
    <property type="term" value="P:polysaccharide catabolic process"/>
    <property type="evidence" value="ECO:0007669"/>
    <property type="project" value="UniProtKB-KW"/>
</dbReference>
<evidence type="ECO:0000313" key="10">
    <source>
        <dbReference type="EMBL" id="OWM74841.1"/>
    </source>
</evidence>
<evidence type="ECO:0000256" key="3">
    <source>
        <dbReference type="ARBA" id="ARBA00022801"/>
    </source>
</evidence>
<evidence type="ECO:0000256" key="5">
    <source>
        <dbReference type="ARBA" id="ARBA00023277"/>
    </source>
</evidence>
<dbReference type="GO" id="GO:0008843">
    <property type="term" value="F:endochitinase activity"/>
    <property type="evidence" value="ECO:0007669"/>
    <property type="project" value="UniProtKB-EC"/>
</dbReference>
<evidence type="ECO:0000259" key="9">
    <source>
        <dbReference type="PROSITE" id="PS51910"/>
    </source>
</evidence>
<gene>
    <name evidence="10" type="ORF">CDL15_Pgr004608</name>
</gene>
<proteinExistence type="predicted"/>
<comment type="catalytic activity">
    <reaction evidence="1">
        <text>Random endo-hydrolysis of N-acetyl-beta-D-glucosaminide (1-&gt;4)-beta-linkages in chitin and chitodextrins.</text>
        <dbReference type="EC" id="3.2.1.14"/>
    </reaction>
</comment>
<evidence type="ECO:0000256" key="4">
    <source>
        <dbReference type="ARBA" id="ARBA00023024"/>
    </source>
</evidence>
<evidence type="ECO:0000256" key="7">
    <source>
        <dbReference type="ARBA" id="ARBA00023326"/>
    </source>
</evidence>
<dbReference type="InterPro" id="IPR017853">
    <property type="entry name" value="GH"/>
</dbReference>
<dbReference type="Proteomes" id="UP000197138">
    <property type="component" value="Unassembled WGS sequence"/>
</dbReference>
<accession>A0A218WRJ1</accession>
<dbReference type="EC" id="3.2.1.14" evidence="2"/>
<feature type="chain" id="PRO_5012736215" description="chitinase" evidence="8">
    <location>
        <begin position="24"/>
        <end position="259"/>
    </location>
</feature>
<comment type="caution">
    <text evidence="10">The sequence shown here is derived from an EMBL/GenBank/DDBJ whole genome shotgun (WGS) entry which is preliminary data.</text>
</comment>
<keyword evidence="6" id="KW-0326">Glycosidase</keyword>
<evidence type="ECO:0000313" key="11">
    <source>
        <dbReference type="Proteomes" id="UP000197138"/>
    </source>
</evidence>